<feature type="region of interest" description="Disordered" evidence="1">
    <location>
        <begin position="786"/>
        <end position="809"/>
    </location>
</feature>
<evidence type="ECO:0000256" key="1">
    <source>
        <dbReference type="SAM" id="MobiDB-lite"/>
    </source>
</evidence>
<keyword evidence="2" id="KW-0695">RNA-directed DNA polymerase</keyword>
<accession>A0A6L2MDN6</accession>
<sequence>MEEDSKVPLILGRPILHTADAVIRVKQKQLNLGVKTERMIFNIDYAMKYSYSHDDTCFSIDVINEILEEDFDALRDEGSEILHSIKGTIFEEKLFDEFDEFMAMTIDENSELESDTKELPFKKITFNIDYKIKTSLEEPPTDLELKPLPDNLEYAFLEEPSFLPVIISSQISKQNKNKLVSIHKRHKLNPNMQDVVKKEIVQLLDTRIIYPIADTPWVSPIHRVPKKGGITVVTNQKDKLVPTRTVTGIVLGHKISEEGLEVDKAKIDIISKLPPLLISKTEKVAADHLSRIENDETNDDSEVDDNFPGDTLMKIDTRKEPWFTDFSKYLVCARKFSDARRFSSAMRFSSARQFNNLPLQDIYAAGSENRPPVLKKENYVPWSSRLLCYAKSRPIGKLIYNSFINGPYVRRMIPEPGDQNCKVLMNETFHEQTDDELTKKELKQVEANDQAIQTILLGLPEDIYAIVDSYETAYEIWLHPTTAMNMKLVLMAKAFKLNYSTPTNNNQRSLSNPRNRQIAQSSMNMGQDRQMQMVRDNGRNQFRQYAGQNVKIKIVTANQNPNRNDNVLAARAKGNTIRNNDGSAEVHHYVNCYNHDVFNMFTQEEQYTELLEPILEPHQVQQNDSNVIFKVSSVEQGRGTVDQHPVTVEETRAYFESLYNNLVIEVEKDTTKGASVNTQFCKQSMLGKPPSSSGSKLYVVTPFLKSKCLSKIDVTHTLSKPVTLNLIPTPQESNVVKNDKVIAPRIFRINPFKSYRVNNFVPNKHVKASVRTKPITVSQPHVITKEDVDSNTHDFSPKHIDSTSRIRRP</sequence>
<keyword evidence="2" id="KW-0548">Nucleotidyltransferase</keyword>
<protein>
    <submittedName>
        <fullName evidence="2">Reverse transcriptase domain-containing protein</fullName>
    </submittedName>
</protein>
<dbReference type="EMBL" id="BKCJ010006344">
    <property type="protein sequence ID" value="GEU71649.1"/>
    <property type="molecule type" value="Genomic_DNA"/>
</dbReference>
<keyword evidence="2" id="KW-0808">Transferase</keyword>
<dbReference type="Gene3D" id="3.10.10.10">
    <property type="entry name" value="HIV Type 1 Reverse Transcriptase, subunit A, domain 1"/>
    <property type="match status" value="1"/>
</dbReference>
<organism evidence="2">
    <name type="scientific">Tanacetum cinerariifolium</name>
    <name type="common">Dalmatian daisy</name>
    <name type="synonym">Chrysanthemum cinerariifolium</name>
    <dbReference type="NCBI Taxonomy" id="118510"/>
    <lineage>
        <taxon>Eukaryota</taxon>
        <taxon>Viridiplantae</taxon>
        <taxon>Streptophyta</taxon>
        <taxon>Embryophyta</taxon>
        <taxon>Tracheophyta</taxon>
        <taxon>Spermatophyta</taxon>
        <taxon>Magnoliopsida</taxon>
        <taxon>eudicotyledons</taxon>
        <taxon>Gunneridae</taxon>
        <taxon>Pentapetalae</taxon>
        <taxon>asterids</taxon>
        <taxon>campanulids</taxon>
        <taxon>Asterales</taxon>
        <taxon>Asteraceae</taxon>
        <taxon>Asteroideae</taxon>
        <taxon>Anthemideae</taxon>
        <taxon>Anthemidinae</taxon>
        <taxon>Tanacetum</taxon>
    </lineage>
</organism>
<reference evidence="2" key="1">
    <citation type="journal article" date="2019" name="Sci. Rep.">
        <title>Draft genome of Tanacetum cinerariifolium, the natural source of mosquito coil.</title>
        <authorList>
            <person name="Yamashiro T."/>
            <person name="Shiraishi A."/>
            <person name="Satake H."/>
            <person name="Nakayama K."/>
        </authorList>
    </citation>
    <scope>NUCLEOTIDE SEQUENCE</scope>
</reference>
<dbReference type="GO" id="GO:0003964">
    <property type="term" value="F:RNA-directed DNA polymerase activity"/>
    <property type="evidence" value="ECO:0007669"/>
    <property type="project" value="UniProtKB-KW"/>
</dbReference>
<dbReference type="AlphaFoldDB" id="A0A6L2MDN6"/>
<proteinExistence type="predicted"/>
<name>A0A6L2MDN6_TANCI</name>
<dbReference type="SUPFAM" id="SSF56672">
    <property type="entry name" value="DNA/RNA polymerases"/>
    <property type="match status" value="1"/>
</dbReference>
<dbReference type="InterPro" id="IPR043502">
    <property type="entry name" value="DNA/RNA_pol_sf"/>
</dbReference>
<feature type="region of interest" description="Disordered" evidence="1">
    <location>
        <begin position="502"/>
        <end position="525"/>
    </location>
</feature>
<comment type="caution">
    <text evidence="2">The sequence shown here is derived from an EMBL/GenBank/DDBJ whole genome shotgun (WGS) entry which is preliminary data.</text>
</comment>
<evidence type="ECO:0000313" key="2">
    <source>
        <dbReference type="EMBL" id="GEU71649.1"/>
    </source>
</evidence>
<gene>
    <name evidence="2" type="ORF">Tci_043627</name>
</gene>